<protein>
    <recommendedName>
        <fullName evidence="6">Beta-amylase</fullName>
        <ecNumber evidence="6">3.2.1.2</ecNumber>
    </recommendedName>
</protein>
<dbReference type="InterPro" id="IPR017853">
    <property type="entry name" value="GH"/>
</dbReference>
<feature type="compositionally biased region" description="Basic and acidic residues" evidence="7">
    <location>
        <begin position="298"/>
        <end position="310"/>
    </location>
</feature>
<feature type="active site" description="Proton acceptor" evidence="4">
    <location>
        <position position="860"/>
    </location>
</feature>
<comment type="catalytic activity">
    <reaction evidence="6">
        <text>Hydrolysis of (1-&gt;4)-alpha-D-glucosidic linkages in polysaccharides so as to remove successive maltose units from the non-reducing ends of the chains.</text>
        <dbReference type="EC" id="3.2.1.2"/>
    </reaction>
</comment>
<feature type="compositionally biased region" description="Basic and acidic residues" evidence="7">
    <location>
        <begin position="180"/>
        <end position="191"/>
    </location>
</feature>
<evidence type="ECO:0000256" key="3">
    <source>
        <dbReference type="ARBA" id="ARBA00023326"/>
    </source>
</evidence>
<feature type="binding site" evidence="5">
    <location>
        <position position="555"/>
    </location>
    <ligand>
        <name>substrate</name>
    </ligand>
</feature>
<feature type="binding site" evidence="5">
    <location>
        <position position="515"/>
    </location>
    <ligand>
        <name>substrate</name>
    </ligand>
</feature>
<dbReference type="Gene3D" id="3.20.20.80">
    <property type="entry name" value="Glycosidases"/>
    <property type="match status" value="1"/>
</dbReference>
<evidence type="ECO:0000256" key="5">
    <source>
        <dbReference type="PIRSR" id="PIRSR601554-2"/>
    </source>
</evidence>
<keyword evidence="2 6" id="KW-0119">Carbohydrate metabolism</keyword>
<dbReference type="AlphaFoldDB" id="A0A7S0NJ46"/>
<dbReference type="PANTHER" id="PTHR31352:SF31">
    <property type="entry name" value="BETA-AMYLASE 1, CHLOROPLASTIC"/>
    <property type="match status" value="1"/>
</dbReference>
<feature type="active site" description="Proton donor" evidence="4">
    <location>
        <position position="648"/>
    </location>
</feature>
<dbReference type="PANTHER" id="PTHR31352">
    <property type="entry name" value="BETA-AMYLASE 1, CHLOROPLASTIC"/>
    <property type="match status" value="1"/>
</dbReference>
<feature type="binding site" evidence="5">
    <location>
        <position position="822"/>
    </location>
    <ligand>
        <name>substrate</name>
    </ligand>
</feature>
<dbReference type="Pfam" id="PF01373">
    <property type="entry name" value="Glyco_hydro_14"/>
    <property type="match status" value="1"/>
</dbReference>
<feature type="compositionally biased region" description="Acidic residues" evidence="7">
    <location>
        <begin position="325"/>
        <end position="346"/>
    </location>
</feature>
<gene>
    <name evidence="8" type="ORF">MCOM1403_LOCUS3043</name>
</gene>
<keyword evidence="6" id="KW-0378">Hydrolase</keyword>
<evidence type="ECO:0000256" key="4">
    <source>
        <dbReference type="PIRSR" id="PIRSR601554-1"/>
    </source>
</evidence>
<sequence>MQRPLVQVDAGLTTTSGRCQPHAGPRRGAGSYPRGQRCHGARNRSARAVGLAAPAPRPARQPVPAPAARGTRAPSPTGYPARGLGAHARGFAPRATADDSAGASPRATGKTRRDVPGARAASPRAVLPCQPGIRFGRGIGIGATTAGVVDRVGSRRGHGVIASAATSKDLDTDMDVGNEGGDREGRERDANGDGATGATGKADLVADDEVVEGTETGPVSDAVRNRRGAARGQTVDLNDDDYDIDDSHDDEDEVDGRVGRAFGEESFDTFAGMPDDDDFDDDEYDSWRLEVDASTPTHGKERGVGKKGSDDGSETFTSRRPREDIYDEDDSDEDESEGSAEESPEDAELRETMNAERELEAGLVAELEAAGMDSADLPKSPKRSPPKKGTDLLMPLDYLSPALAQKMARNGHLSALSTGAIAAPEGQVEEDADKALVTEGEKLELDAVLYSSDALDGDLGFPIVHNFSYAKSPTPVFVMLPLDVISRDGQLQHVQALDVSLQTLKKIGVEGVMIDVWWGIVEREGPGLYDWKAYVELLRMVKKADLKLNAVMSFHACGANVGDYFRVTLPKWVLEAAEKDPDLFFTDQYGYRNPECISLWADNAKTLDGRTPLESYRDFMQSFRDEIEARGLMDVVEEISVGCGPCGELRYPAYPENKISPNSSQWQFPGIGEFQCYDQRALGNLARAGSEAGHIEWGGAGPHDAGGYNNLPHETGFFRAQHGSWDSEYGQFFLSWYSGELVEHGDRMLRCARSVFEEECRDCPTIAIKCAGVHWWYNSRSHAAELTAGYFNTRSGDNVPERDGYEPIVKICGKHGARLNFTCTEMRDIEHPFFSRCGPEGLLRQIRAAAARYGVKVAGENALCRFDQDAYDKIITNCRGEGSDRELWSQGALLPPMASFTFLRLSRELFEDDNFNSFVHFVARMANETRALGGNDEDKFVNGNEVLEALLNSEILNNLAEVRDETSSGFVAAQFSDL</sequence>
<feature type="binding site" evidence="5">
    <location>
        <position position="774"/>
    </location>
    <ligand>
        <name>substrate</name>
    </ligand>
</feature>
<evidence type="ECO:0000256" key="1">
    <source>
        <dbReference type="ARBA" id="ARBA00005652"/>
    </source>
</evidence>
<feature type="compositionally biased region" description="Basic residues" evidence="7">
    <location>
        <begin position="36"/>
        <end position="45"/>
    </location>
</feature>
<dbReference type="PRINTS" id="PR00750">
    <property type="entry name" value="BETAAMYLASE"/>
</dbReference>
<evidence type="ECO:0000256" key="7">
    <source>
        <dbReference type="SAM" id="MobiDB-lite"/>
    </source>
</evidence>
<dbReference type="GO" id="GO:0000272">
    <property type="term" value="P:polysaccharide catabolic process"/>
    <property type="evidence" value="ECO:0007669"/>
    <property type="project" value="UniProtKB-KW"/>
</dbReference>
<accession>A0A7S0NJ46</accession>
<feature type="compositionally biased region" description="Acidic residues" evidence="7">
    <location>
        <begin position="274"/>
        <end position="284"/>
    </location>
</feature>
<comment type="similarity">
    <text evidence="1 6">Belongs to the glycosyl hydrolase 14 family.</text>
</comment>
<name>A0A7S0NJ46_MICPS</name>
<feature type="binding site" evidence="5">
    <location>
        <position position="769"/>
    </location>
    <ligand>
        <name>substrate</name>
    </ligand>
</feature>
<feature type="compositionally biased region" description="Pro residues" evidence="7">
    <location>
        <begin position="55"/>
        <end position="65"/>
    </location>
</feature>
<feature type="binding site" evidence="5">
    <location>
        <position position="563"/>
    </location>
    <ligand>
        <name>substrate</name>
    </ligand>
</feature>
<dbReference type="EC" id="3.2.1.2" evidence="6"/>
<dbReference type="EMBL" id="HBEQ01003908">
    <property type="protein sequence ID" value="CAD8515618.1"/>
    <property type="molecule type" value="Transcribed_RNA"/>
</dbReference>
<feature type="binding site" evidence="5">
    <location>
        <begin position="861"/>
        <end position="862"/>
    </location>
    <ligand>
        <name>substrate</name>
    </ligand>
</feature>
<dbReference type="SUPFAM" id="SSF51445">
    <property type="entry name" value="(Trans)glycosidases"/>
    <property type="match status" value="1"/>
</dbReference>
<feature type="region of interest" description="Disordered" evidence="7">
    <location>
        <begin position="1"/>
        <end position="123"/>
    </location>
</feature>
<evidence type="ECO:0000256" key="6">
    <source>
        <dbReference type="RuleBase" id="RU000509"/>
    </source>
</evidence>
<evidence type="ECO:0000313" key="8">
    <source>
        <dbReference type="EMBL" id="CAD8515618.1"/>
    </source>
</evidence>
<keyword evidence="6" id="KW-0326">Glycosidase</keyword>
<keyword evidence="3 6" id="KW-0624">Polysaccharide degradation</keyword>
<reference evidence="8" key="1">
    <citation type="submission" date="2021-01" db="EMBL/GenBank/DDBJ databases">
        <authorList>
            <person name="Corre E."/>
            <person name="Pelletier E."/>
            <person name="Niang G."/>
            <person name="Scheremetjew M."/>
            <person name="Finn R."/>
            <person name="Kale V."/>
            <person name="Holt S."/>
            <person name="Cochrane G."/>
            <person name="Meng A."/>
            <person name="Brown T."/>
            <person name="Cohen L."/>
        </authorList>
    </citation>
    <scope>NUCLEOTIDE SEQUENCE</scope>
    <source>
        <strain evidence="8">CCMP1723</strain>
    </source>
</reference>
<evidence type="ECO:0000256" key="2">
    <source>
        <dbReference type="ARBA" id="ARBA00023277"/>
    </source>
</evidence>
<feature type="binding site" evidence="5">
    <location>
        <position position="904"/>
    </location>
    <ligand>
        <name>substrate</name>
    </ligand>
</feature>
<feature type="compositionally biased region" description="Low complexity" evidence="7">
    <location>
        <begin position="192"/>
        <end position="203"/>
    </location>
</feature>
<proteinExistence type="inferred from homology"/>
<feature type="compositionally biased region" description="Acidic residues" evidence="7">
    <location>
        <begin position="237"/>
        <end position="254"/>
    </location>
</feature>
<dbReference type="GO" id="GO:0016161">
    <property type="term" value="F:beta-amylase activity"/>
    <property type="evidence" value="ECO:0007669"/>
    <property type="project" value="UniProtKB-EC"/>
</dbReference>
<feature type="region of interest" description="Disordered" evidence="7">
    <location>
        <begin position="371"/>
        <end position="392"/>
    </location>
</feature>
<organism evidence="8">
    <name type="scientific">Micromonas pusilla</name>
    <name type="common">Picoplanktonic green alga</name>
    <name type="synonym">Chromulina pusilla</name>
    <dbReference type="NCBI Taxonomy" id="38833"/>
    <lineage>
        <taxon>Eukaryota</taxon>
        <taxon>Viridiplantae</taxon>
        <taxon>Chlorophyta</taxon>
        <taxon>Mamiellophyceae</taxon>
        <taxon>Mamiellales</taxon>
        <taxon>Mamiellaceae</taxon>
        <taxon>Micromonas</taxon>
    </lineage>
</organism>
<dbReference type="InterPro" id="IPR001554">
    <property type="entry name" value="Glyco_hydro_14"/>
</dbReference>
<feature type="region of interest" description="Disordered" evidence="7">
    <location>
        <begin position="164"/>
        <end position="350"/>
    </location>
</feature>